<dbReference type="RefSeq" id="WP_016874119.1">
    <property type="nucleotide sequence ID" value="NZ_AJLN01000116.1"/>
</dbReference>
<accession>A0A3S1A667</accession>
<dbReference type="AlphaFoldDB" id="A0A3S1A667"/>
<sequence length="82" mass="9288">MPLPTTYSAYSPTPVLEGAIASGWNPVCHITYNRDTWVKLLQPPSEYGFDEAKLLCQESPDTWVAWVPDHGEVVLNRSQFYC</sequence>
<protein>
    <submittedName>
        <fullName evidence="1">Uncharacterized protein</fullName>
    </submittedName>
</protein>
<comment type="caution">
    <text evidence="1">The sequence shown here is derived from an EMBL/GenBank/DDBJ whole genome shotgun (WGS) entry which is preliminary data.</text>
</comment>
<reference evidence="1 2" key="1">
    <citation type="journal article" date="2019" name="Genome Biol. Evol.">
        <title>Day and night: Metabolic profiles and evolutionary relationships of six axenic non-marine cyanobacteria.</title>
        <authorList>
            <person name="Will S.E."/>
            <person name="Henke P."/>
            <person name="Boedeker C."/>
            <person name="Huang S."/>
            <person name="Brinkmann H."/>
            <person name="Rohde M."/>
            <person name="Jarek M."/>
            <person name="Friedl T."/>
            <person name="Seufert S."/>
            <person name="Schumacher M."/>
            <person name="Overmann J."/>
            <person name="Neumann-Schaal M."/>
            <person name="Petersen J."/>
        </authorList>
    </citation>
    <scope>NUCLEOTIDE SEQUENCE [LARGE SCALE GENOMIC DNA]</scope>
    <source>
        <strain evidence="1 2">PCC 6912</strain>
    </source>
</reference>
<evidence type="ECO:0000313" key="1">
    <source>
        <dbReference type="EMBL" id="RUR86961.1"/>
    </source>
</evidence>
<organism evidence="1 2">
    <name type="scientific">Chlorogloeopsis fritschii PCC 6912</name>
    <dbReference type="NCBI Taxonomy" id="211165"/>
    <lineage>
        <taxon>Bacteria</taxon>
        <taxon>Bacillati</taxon>
        <taxon>Cyanobacteriota</taxon>
        <taxon>Cyanophyceae</taxon>
        <taxon>Nostocales</taxon>
        <taxon>Chlorogloeopsidaceae</taxon>
        <taxon>Chlorogloeopsis</taxon>
    </lineage>
</organism>
<name>A0A3S1A667_CHLFR</name>
<gene>
    <name evidence="1" type="ORF">PCC6912_04040</name>
</gene>
<dbReference type="Proteomes" id="UP000268857">
    <property type="component" value="Unassembled WGS sequence"/>
</dbReference>
<dbReference type="OrthoDB" id="573945at2"/>
<proteinExistence type="predicted"/>
<keyword evidence="2" id="KW-1185">Reference proteome</keyword>
<dbReference type="EMBL" id="RSCJ01000001">
    <property type="protein sequence ID" value="RUR86961.1"/>
    <property type="molecule type" value="Genomic_DNA"/>
</dbReference>
<evidence type="ECO:0000313" key="2">
    <source>
        <dbReference type="Proteomes" id="UP000268857"/>
    </source>
</evidence>